<dbReference type="GO" id="GO:0003677">
    <property type="term" value="F:DNA binding"/>
    <property type="evidence" value="ECO:0007669"/>
    <property type="project" value="InterPro"/>
</dbReference>
<evidence type="ECO:0000259" key="3">
    <source>
        <dbReference type="Pfam" id="PF25787"/>
    </source>
</evidence>
<gene>
    <name evidence="4" type="ORF">SKAU_G00312140</name>
</gene>
<sequence>MGKTKELSKDVRDKIVDLHKAGMGYKTIGKQLGEKETTVGAIIRKWKKHKMTINRPLSGAPRKISPRGVSMIMRKVRDQPRTTREELVNDLKAAGTTVTKKTIGNTLRRNGLKSCSARKLPLLKKAHWLAHAISTQGPSGQLALCTLRALAFNFLRKSRATHRAWPEARRPPGSPRPRGIGPTGPVHNPDMVAA</sequence>
<dbReference type="InterPro" id="IPR036388">
    <property type="entry name" value="WH-like_DNA-bd_sf"/>
</dbReference>
<protein>
    <recommendedName>
        <fullName evidence="6">Transposase Tc1-like domain-containing protein</fullName>
    </recommendedName>
</protein>
<dbReference type="Gene3D" id="1.10.10.10">
    <property type="entry name" value="Winged helix-like DNA-binding domain superfamily/Winged helix DNA-binding domain"/>
    <property type="match status" value="1"/>
</dbReference>
<accession>A0A9Q1ILG4</accession>
<proteinExistence type="predicted"/>
<feature type="compositionally biased region" description="Low complexity" evidence="1">
    <location>
        <begin position="176"/>
        <end position="185"/>
    </location>
</feature>
<evidence type="ECO:0000259" key="2">
    <source>
        <dbReference type="Pfam" id="PF01498"/>
    </source>
</evidence>
<dbReference type="InterPro" id="IPR009057">
    <property type="entry name" value="Homeodomain-like_sf"/>
</dbReference>
<dbReference type="InterPro" id="IPR057667">
    <property type="entry name" value="HTH_SB"/>
</dbReference>
<dbReference type="SUPFAM" id="SSF46689">
    <property type="entry name" value="Homeodomain-like"/>
    <property type="match status" value="1"/>
</dbReference>
<comment type="caution">
    <text evidence="4">The sequence shown here is derived from an EMBL/GenBank/DDBJ whole genome shotgun (WGS) entry which is preliminary data.</text>
</comment>
<feature type="domain" description="Sleeping Beauty transposase HTH" evidence="3">
    <location>
        <begin position="1"/>
        <end position="52"/>
    </location>
</feature>
<keyword evidence="5" id="KW-1185">Reference proteome</keyword>
<dbReference type="EMBL" id="JAINUF010000013">
    <property type="protein sequence ID" value="KAJ8343885.1"/>
    <property type="molecule type" value="Genomic_DNA"/>
</dbReference>
<dbReference type="InterPro" id="IPR002492">
    <property type="entry name" value="Transposase_Tc1-like"/>
</dbReference>
<dbReference type="Proteomes" id="UP001152622">
    <property type="component" value="Chromosome 13"/>
</dbReference>
<evidence type="ECO:0000313" key="5">
    <source>
        <dbReference type="Proteomes" id="UP001152622"/>
    </source>
</evidence>
<name>A0A9Q1ILG4_SYNKA</name>
<evidence type="ECO:0000256" key="1">
    <source>
        <dbReference type="SAM" id="MobiDB-lite"/>
    </source>
</evidence>
<evidence type="ECO:0008006" key="6">
    <source>
        <dbReference type="Google" id="ProtNLM"/>
    </source>
</evidence>
<dbReference type="OrthoDB" id="3263820at2759"/>
<dbReference type="GO" id="GO:0015074">
    <property type="term" value="P:DNA integration"/>
    <property type="evidence" value="ECO:0007669"/>
    <property type="project" value="InterPro"/>
</dbReference>
<organism evidence="4 5">
    <name type="scientific">Synaphobranchus kaupii</name>
    <name type="common">Kaup's arrowtooth eel</name>
    <dbReference type="NCBI Taxonomy" id="118154"/>
    <lineage>
        <taxon>Eukaryota</taxon>
        <taxon>Metazoa</taxon>
        <taxon>Chordata</taxon>
        <taxon>Craniata</taxon>
        <taxon>Vertebrata</taxon>
        <taxon>Euteleostomi</taxon>
        <taxon>Actinopterygii</taxon>
        <taxon>Neopterygii</taxon>
        <taxon>Teleostei</taxon>
        <taxon>Anguilliformes</taxon>
        <taxon>Synaphobranchidae</taxon>
        <taxon>Synaphobranchus</taxon>
    </lineage>
</organism>
<evidence type="ECO:0000313" key="4">
    <source>
        <dbReference type="EMBL" id="KAJ8343885.1"/>
    </source>
</evidence>
<dbReference type="Pfam" id="PF01498">
    <property type="entry name" value="HTH_Tnp_Tc3_2"/>
    <property type="match status" value="1"/>
</dbReference>
<reference evidence="4" key="1">
    <citation type="journal article" date="2023" name="Science">
        <title>Genome structures resolve the early diversification of teleost fishes.</title>
        <authorList>
            <person name="Parey E."/>
            <person name="Louis A."/>
            <person name="Montfort J."/>
            <person name="Bouchez O."/>
            <person name="Roques C."/>
            <person name="Iampietro C."/>
            <person name="Lluch J."/>
            <person name="Castinel A."/>
            <person name="Donnadieu C."/>
            <person name="Desvignes T."/>
            <person name="Floi Bucao C."/>
            <person name="Jouanno E."/>
            <person name="Wen M."/>
            <person name="Mejri S."/>
            <person name="Dirks R."/>
            <person name="Jansen H."/>
            <person name="Henkel C."/>
            <person name="Chen W.J."/>
            <person name="Zahm M."/>
            <person name="Cabau C."/>
            <person name="Klopp C."/>
            <person name="Thompson A.W."/>
            <person name="Robinson-Rechavi M."/>
            <person name="Braasch I."/>
            <person name="Lecointre G."/>
            <person name="Bobe J."/>
            <person name="Postlethwait J.H."/>
            <person name="Berthelot C."/>
            <person name="Roest Crollius H."/>
            <person name="Guiguen Y."/>
        </authorList>
    </citation>
    <scope>NUCLEOTIDE SEQUENCE</scope>
    <source>
        <strain evidence="4">WJC10195</strain>
    </source>
</reference>
<dbReference type="AlphaFoldDB" id="A0A9Q1ILG4"/>
<dbReference type="Pfam" id="PF25787">
    <property type="entry name" value="HTH_SB"/>
    <property type="match status" value="1"/>
</dbReference>
<dbReference type="GO" id="GO:0006313">
    <property type="term" value="P:DNA transposition"/>
    <property type="evidence" value="ECO:0007669"/>
    <property type="project" value="InterPro"/>
</dbReference>
<feature type="domain" description="Transposase Tc1-like" evidence="2">
    <location>
        <begin position="70"/>
        <end position="128"/>
    </location>
</feature>
<feature type="region of interest" description="Disordered" evidence="1">
    <location>
        <begin position="161"/>
        <end position="194"/>
    </location>
</feature>